<feature type="transmembrane region" description="Helical" evidence="9">
    <location>
        <begin position="89"/>
        <end position="108"/>
    </location>
</feature>
<feature type="transmembrane region" description="Helical" evidence="9">
    <location>
        <begin position="52"/>
        <end position="68"/>
    </location>
</feature>
<dbReference type="InterPro" id="IPR044851">
    <property type="entry name" value="Wax_synthase"/>
</dbReference>
<proteinExistence type="inferred from homology"/>
<name>A0A0D3EBB8_BRAOL</name>
<evidence type="ECO:0000259" key="10">
    <source>
        <dbReference type="Pfam" id="PF13813"/>
    </source>
</evidence>
<accession>A0A0D3EBB8</accession>
<evidence type="ECO:0000313" key="11">
    <source>
        <dbReference type="EnsemblPlants" id="Bo9g120480.1"/>
    </source>
</evidence>
<dbReference type="STRING" id="109376.A0A0D3EBB8"/>
<dbReference type="GO" id="GO:0006629">
    <property type="term" value="P:lipid metabolic process"/>
    <property type="evidence" value="ECO:0007669"/>
    <property type="project" value="UniProtKB-KW"/>
</dbReference>
<dbReference type="PANTHER" id="PTHR31595">
    <property type="entry name" value="LONG-CHAIN-ALCOHOL O-FATTY-ACYLTRANSFERASE 3-RELATED"/>
    <property type="match status" value="1"/>
</dbReference>
<organism evidence="11 12">
    <name type="scientific">Brassica oleracea var. oleracea</name>
    <dbReference type="NCBI Taxonomy" id="109376"/>
    <lineage>
        <taxon>Eukaryota</taxon>
        <taxon>Viridiplantae</taxon>
        <taxon>Streptophyta</taxon>
        <taxon>Embryophyta</taxon>
        <taxon>Tracheophyta</taxon>
        <taxon>Spermatophyta</taxon>
        <taxon>Magnoliopsida</taxon>
        <taxon>eudicotyledons</taxon>
        <taxon>Gunneridae</taxon>
        <taxon>Pentapetalae</taxon>
        <taxon>rosids</taxon>
        <taxon>malvids</taxon>
        <taxon>Brassicales</taxon>
        <taxon>Brassicaceae</taxon>
        <taxon>Brassiceae</taxon>
        <taxon>Brassica</taxon>
    </lineage>
</organism>
<dbReference type="Pfam" id="PF13813">
    <property type="entry name" value="MBOAT_2"/>
    <property type="match status" value="1"/>
</dbReference>
<dbReference type="PANTHER" id="PTHR31595:SF45">
    <property type="entry name" value="LONG-CHAIN-ALCOHOL O-FATTY-ACYLTRANSFERASE 1-RELATED"/>
    <property type="match status" value="1"/>
</dbReference>
<evidence type="ECO:0000256" key="1">
    <source>
        <dbReference type="ARBA" id="ARBA00004141"/>
    </source>
</evidence>
<dbReference type="InterPro" id="IPR032805">
    <property type="entry name" value="Wax_synthase_dom"/>
</dbReference>
<dbReference type="HOGENOM" id="CLU_045902_0_0_1"/>
<evidence type="ECO:0000256" key="8">
    <source>
        <dbReference type="ARBA" id="ARBA00023315"/>
    </source>
</evidence>
<dbReference type="Proteomes" id="UP000032141">
    <property type="component" value="Chromosome C9"/>
</dbReference>
<comment type="subcellular location">
    <subcellularLocation>
        <location evidence="1">Membrane</location>
        <topology evidence="1">Multi-pass membrane protein</topology>
    </subcellularLocation>
</comment>
<feature type="transmembrane region" description="Helical" evidence="9">
    <location>
        <begin position="261"/>
        <end position="280"/>
    </location>
</feature>
<keyword evidence="12" id="KW-1185">Reference proteome</keyword>
<dbReference type="EnsemblPlants" id="Bo9g120480.1">
    <property type="protein sequence ID" value="Bo9g120480.1"/>
    <property type="gene ID" value="Bo9g120480"/>
</dbReference>
<dbReference type="OMA" id="FYSPRAM"/>
<dbReference type="Gramene" id="Bo9g120480.1">
    <property type="protein sequence ID" value="Bo9g120480.1"/>
    <property type="gene ID" value="Bo9g120480"/>
</dbReference>
<dbReference type="GO" id="GO:0008374">
    <property type="term" value="F:O-acyltransferase activity"/>
    <property type="evidence" value="ECO:0007669"/>
    <property type="project" value="InterPro"/>
</dbReference>
<feature type="domain" description="Wax synthase" evidence="10">
    <location>
        <begin position="151"/>
        <end position="237"/>
    </location>
</feature>
<dbReference type="GO" id="GO:0016020">
    <property type="term" value="C:membrane"/>
    <property type="evidence" value="ECO:0007669"/>
    <property type="project" value="UniProtKB-SubCell"/>
</dbReference>
<keyword evidence="8" id="KW-0012">Acyltransferase</keyword>
<sequence>MEEELRNLSKSAFCFLFFLCSSLLCTLAAVQLFSSHGSQISIFFSSLLIKDLYVHFPQIYAASSALLVSPSKSDRKHLQMRSRIVRMNLCLNGFLLSRFWSLASCYMSEYKDVLPRFVVLALYCLHIYLEVELVLVFVGAVVSTLLGCDIEPVFNEPYLATSLQDFWSRRWNLMVSAVLRSAVHIPVQRFFTRFFRANIAVLVGVMASFLVSGLMHELIYFYAIRLPPTWEVTCFFVLQGVATTSEIVVKRTLRWTPPHRAVSGLAVMAFVSVTGVWLFLPQLLRNNVHERATSECLLVIDFAKRKLFISSS</sequence>
<dbReference type="AlphaFoldDB" id="A0A0D3EBB8"/>
<dbReference type="eggNOG" id="ENOG502QSCR">
    <property type="taxonomic scope" value="Eukaryota"/>
</dbReference>
<evidence type="ECO:0000256" key="6">
    <source>
        <dbReference type="ARBA" id="ARBA00023098"/>
    </source>
</evidence>
<evidence type="ECO:0000256" key="2">
    <source>
        <dbReference type="ARBA" id="ARBA00007282"/>
    </source>
</evidence>
<evidence type="ECO:0000256" key="3">
    <source>
        <dbReference type="ARBA" id="ARBA00022679"/>
    </source>
</evidence>
<feature type="transmembrane region" description="Helical" evidence="9">
    <location>
        <begin position="12"/>
        <end position="32"/>
    </location>
</feature>
<evidence type="ECO:0000256" key="4">
    <source>
        <dbReference type="ARBA" id="ARBA00022692"/>
    </source>
</evidence>
<keyword evidence="5 9" id="KW-1133">Transmembrane helix</keyword>
<reference evidence="11 12" key="1">
    <citation type="journal article" date="2014" name="Genome Biol.">
        <title>Transcriptome and methylome profiling reveals relics of genome dominance in the mesopolyploid Brassica oleracea.</title>
        <authorList>
            <person name="Parkin I.A."/>
            <person name="Koh C."/>
            <person name="Tang H."/>
            <person name="Robinson S.J."/>
            <person name="Kagale S."/>
            <person name="Clarke W.E."/>
            <person name="Town C.D."/>
            <person name="Nixon J."/>
            <person name="Krishnakumar V."/>
            <person name="Bidwell S.L."/>
            <person name="Denoeud F."/>
            <person name="Belcram H."/>
            <person name="Links M.G."/>
            <person name="Just J."/>
            <person name="Clarke C."/>
            <person name="Bender T."/>
            <person name="Huebert T."/>
            <person name="Mason A.S."/>
            <person name="Pires J.C."/>
            <person name="Barker G."/>
            <person name="Moore J."/>
            <person name="Walley P.G."/>
            <person name="Manoli S."/>
            <person name="Batley J."/>
            <person name="Edwards D."/>
            <person name="Nelson M.N."/>
            <person name="Wang X."/>
            <person name="Paterson A.H."/>
            <person name="King G."/>
            <person name="Bancroft I."/>
            <person name="Chalhoub B."/>
            <person name="Sharpe A.G."/>
        </authorList>
    </citation>
    <scope>NUCLEOTIDE SEQUENCE</scope>
    <source>
        <strain evidence="11 12">cv. TO1000</strain>
    </source>
</reference>
<evidence type="ECO:0000256" key="7">
    <source>
        <dbReference type="ARBA" id="ARBA00023136"/>
    </source>
</evidence>
<comment type="similarity">
    <text evidence="2">Belongs to the wax synthase family.</text>
</comment>
<evidence type="ECO:0000256" key="5">
    <source>
        <dbReference type="ARBA" id="ARBA00022989"/>
    </source>
</evidence>
<evidence type="ECO:0000313" key="12">
    <source>
        <dbReference type="Proteomes" id="UP000032141"/>
    </source>
</evidence>
<keyword evidence="7 9" id="KW-0472">Membrane</keyword>
<keyword evidence="4 9" id="KW-0812">Transmembrane</keyword>
<evidence type="ECO:0000256" key="9">
    <source>
        <dbReference type="SAM" id="Phobius"/>
    </source>
</evidence>
<keyword evidence="6" id="KW-0443">Lipid metabolism</keyword>
<keyword evidence="3" id="KW-0808">Transferase</keyword>
<feature type="transmembrane region" description="Helical" evidence="9">
    <location>
        <begin position="199"/>
        <end position="223"/>
    </location>
</feature>
<reference evidence="11" key="2">
    <citation type="submission" date="2015-03" db="UniProtKB">
        <authorList>
            <consortium name="EnsemblPlants"/>
        </authorList>
    </citation>
    <scope>IDENTIFICATION</scope>
</reference>
<feature type="transmembrane region" description="Helical" evidence="9">
    <location>
        <begin position="120"/>
        <end position="146"/>
    </location>
</feature>
<protein>
    <recommendedName>
        <fullName evidence="10">Wax synthase domain-containing protein</fullName>
    </recommendedName>
</protein>